<evidence type="ECO:0000313" key="17">
    <source>
        <dbReference type="EMBL" id="MBY85065.1"/>
    </source>
</evidence>
<comment type="similarity">
    <text evidence="4">In the C-terminal section; belongs to the OMP decarboxylase family.</text>
</comment>
<dbReference type="SUPFAM" id="SSF51366">
    <property type="entry name" value="Ribulose-phoshate binding barrel"/>
    <property type="match status" value="1"/>
</dbReference>
<dbReference type="PANTHER" id="PTHR19278">
    <property type="entry name" value="OROTATE PHOSPHORIBOSYLTRANSFERASE"/>
    <property type="match status" value="1"/>
</dbReference>
<evidence type="ECO:0000256" key="4">
    <source>
        <dbReference type="ARBA" id="ARBA00009769"/>
    </source>
</evidence>
<comment type="pathway">
    <text evidence="1">Pyrimidine metabolism; UMP biosynthesis via de novo pathway; UMP from orotate: step 2/2.</text>
</comment>
<feature type="binding site" evidence="15">
    <location>
        <position position="278"/>
    </location>
    <ligand>
        <name>substrate</name>
    </ligand>
</feature>
<evidence type="ECO:0000313" key="19">
    <source>
        <dbReference type="RefSeq" id="XP_025409624.1"/>
    </source>
</evidence>
<dbReference type="InterPro" id="IPR001754">
    <property type="entry name" value="OMPdeCOase_dom"/>
</dbReference>
<comment type="similarity">
    <text evidence="3">In the N-terminal section; belongs to the purine/pyrimidine phosphoribosyltransferase family.</text>
</comment>
<feature type="binding site" evidence="15">
    <location>
        <position position="429"/>
    </location>
    <ligand>
        <name>substrate</name>
    </ligand>
</feature>
<evidence type="ECO:0000256" key="11">
    <source>
        <dbReference type="ARBA" id="ARBA00022975"/>
    </source>
</evidence>
<dbReference type="InterPro" id="IPR014732">
    <property type="entry name" value="OMPdecase"/>
</dbReference>
<dbReference type="UniPathway" id="UPA00070">
    <property type="reaction ID" value="UER00119"/>
</dbReference>
<name>A0A2S2R4Z1_9HEMI</name>
<proteinExistence type="inferred from homology"/>
<dbReference type="Pfam" id="PF00215">
    <property type="entry name" value="OMPdecase"/>
    <property type="match status" value="1"/>
</dbReference>
<feature type="binding site" evidence="15">
    <location>
        <position position="450"/>
    </location>
    <ligand>
        <name>substrate</name>
    </ligand>
</feature>
<evidence type="ECO:0000256" key="15">
    <source>
        <dbReference type="PIRSR" id="PIRSR614732-2"/>
    </source>
</evidence>
<dbReference type="AlphaFoldDB" id="A0A2S2R4Z1"/>
<dbReference type="RefSeq" id="XP_025409624.1">
    <property type="nucleotide sequence ID" value="XM_025553839.1"/>
</dbReference>
<dbReference type="InterPro" id="IPR000836">
    <property type="entry name" value="PRTase_dom"/>
</dbReference>
<evidence type="ECO:0000256" key="12">
    <source>
        <dbReference type="ARBA" id="ARBA00023239"/>
    </source>
</evidence>
<keyword evidence="18" id="KW-1185">Reference proteome</keyword>
<keyword evidence="12" id="KW-0456">Lyase</keyword>
<dbReference type="NCBIfam" id="TIGR00336">
    <property type="entry name" value="pyrE"/>
    <property type="match status" value="1"/>
</dbReference>
<evidence type="ECO:0000256" key="9">
    <source>
        <dbReference type="ARBA" id="ARBA00022679"/>
    </source>
</evidence>
<protein>
    <recommendedName>
        <fullName evidence="7">Uridine 5'-monophosphate synthase</fullName>
        <ecNumber evidence="5">2.4.2.10</ecNumber>
        <ecNumber evidence="6">4.1.1.23</ecNumber>
    </recommendedName>
</protein>
<evidence type="ECO:0000256" key="1">
    <source>
        <dbReference type="ARBA" id="ARBA00004861"/>
    </source>
</evidence>
<dbReference type="PROSITE" id="PS00156">
    <property type="entry name" value="OMPDECASE"/>
    <property type="match status" value="1"/>
</dbReference>
<evidence type="ECO:0000256" key="6">
    <source>
        <dbReference type="ARBA" id="ARBA00012321"/>
    </source>
</evidence>
<dbReference type="EC" id="2.4.2.10" evidence="5"/>
<dbReference type="GO" id="GO:0044205">
    <property type="term" value="P:'de novo' UMP biosynthetic process"/>
    <property type="evidence" value="ECO:0007669"/>
    <property type="project" value="UniProtKB-UniPathway"/>
</dbReference>
<keyword evidence="10" id="KW-0210">Decarboxylase</keyword>
<organism evidence="17">
    <name type="scientific">Sipha flava</name>
    <name type="common">yellow sugarcane aphid</name>
    <dbReference type="NCBI Taxonomy" id="143950"/>
    <lineage>
        <taxon>Eukaryota</taxon>
        <taxon>Metazoa</taxon>
        <taxon>Ecdysozoa</taxon>
        <taxon>Arthropoda</taxon>
        <taxon>Hexapoda</taxon>
        <taxon>Insecta</taxon>
        <taxon>Pterygota</taxon>
        <taxon>Neoptera</taxon>
        <taxon>Paraneoptera</taxon>
        <taxon>Hemiptera</taxon>
        <taxon>Sternorrhyncha</taxon>
        <taxon>Aphidomorpha</taxon>
        <taxon>Aphidoidea</taxon>
        <taxon>Aphididae</taxon>
        <taxon>Sipha</taxon>
    </lineage>
</organism>
<dbReference type="FunFam" id="3.40.50.2020:FF:000025">
    <property type="entry name" value="Uridine monophosphate synthetase"/>
    <property type="match status" value="1"/>
</dbReference>
<dbReference type="FunFam" id="3.20.20.70:FF:000114">
    <property type="entry name" value="Decarboxylase,orotidine phosphate"/>
    <property type="match status" value="1"/>
</dbReference>
<dbReference type="EC" id="4.1.1.23" evidence="6"/>
<dbReference type="SUPFAM" id="SSF53271">
    <property type="entry name" value="PRTase-like"/>
    <property type="match status" value="1"/>
</dbReference>
<dbReference type="InterPro" id="IPR018089">
    <property type="entry name" value="OMPdecase_AS"/>
</dbReference>
<dbReference type="InterPro" id="IPR011060">
    <property type="entry name" value="RibuloseP-bd_barrel"/>
</dbReference>
<evidence type="ECO:0000256" key="5">
    <source>
        <dbReference type="ARBA" id="ARBA00011971"/>
    </source>
</evidence>
<keyword evidence="8" id="KW-0328">Glycosyltransferase</keyword>
<feature type="binding site" evidence="15">
    <location>
        <position position="256"/>
    </location>
    <ligand>
        <name>substrate</name>
    </ligand>
</feature>
<dbReference type="InterPro" id="IPR013785">
    <property type="entry name" value="Aldolase_TIM"/>
</dbReference>
<keyword evidence="11" id="KW-0665">Pyrimidine biosynthesis</keyword>
<dbReference type="OrthoDB" id="10263753at2759"/>
<dbReference type="Proteomes" id="UP000694846">
    <property type="component" value="Unplaced"/>
</dbReference>
<feature type="active site" description="For OMPdecase activity" evidence="14">
    <location>
        <position position="309"/>
    </location>
</feature>
<evidence type="ECO:0000256" key="2">
    <source>
        <dbReference type="ARBA" id="ARBA00004889"/>
    </source>
</evidence>
<dbReference type="InterPro" id="IPR004467">
    <property type="entry name" value="Or_phspho_trans_dom"/>
</dbReference>
<dbReference type="Gene3D" id="3.40.50.2020">
    <property type="match status" value="1"/>
</dbReference>
<dbReference type="EMBL" id="GGMS01015862">
    <property type="protein sequence ID" value="MBY85065.1"/>
    <property type="molecule type" value="Transcribed_RNA"/>
</dbReference>
<dbReference type="InterPro" id="IPR029057">
    <property type="entry name" value="PRTase-like"/>
</dbReference>
<feature type="domain" description="Orotidine 5'-phosphate decarboxylase" evidence="16">
    <location>
        <begin position="250"/>
        <end position="465"/>
    </location>
</feature>
<evidence type="ECO:0000313" key="18">
    <source>
        <dbReference type="Proteomes" id="UP000694846"/>
    </source>
</evidence>
<reference evidence="17" key="1">
    <citation type="submission" date="2018-04" db="EMBL/GenBank/DDBJ databases">
        <title>Transcriptome assembly of Sipha flava.</title>
        <authorList>
            <person name="Scully E.D."/>
            <person name="Geib S.M."/>
            <person name="Palmer N.A."/>
            <person name="Koch K."/>
            <person name="Bradshaw J."/>
            <person name="Heng-Moss T."/>
            <person name="Sarath G."/>
        </authorList>
    </citation>
    <scope>NUCLEOTIDE SEQUENCE</scope>
</reference>
<accession>A0A2S2R4Z1</accession>
<dbReference type="InterPro" id="IPR023031">
    <property type="entry name" value="OPRT"/>
</dbReference>
<dbReference type="CDD" id="cd06223">
    <property type="entry name" value="PRTases_typeI"/>
    <property type="match status" value="1"/>
</dbReference>
<sequence length="480" mass="53704">MAIDQRSLIVNLHDVKALKFGSFKLKSGELSKYYLDLRVIVSYPYLLKEICSLVTAAILEDSSDFSKNQVRLCGVPYTALPIATGVSLDTNLPMLIRRKEQKKYGTKKLIDGEYCCGDNVIVIEDVITSGDSILETVVDLETSNLNVENVIVLVDRQQGGVQRLIKRGLKIKSLFNITEIVTILKEEAKISKEEYQDVIDYVENNQVERVTICRKNPSRTKMGFNERSELLETSKITQKIFKLTLEKKSNLCVAVDVDTADKLLDITEKVGPYICILKTHIDAISGVTEATLNSLKLMAKQYNFLIMEDRKMADIGNTVKLQYNKIVKWADLVTVHSISGGMMLKGLQEVINEDKDLLGNRGVFIIAELSCDGNLISQQYIKETVKISEEYKDIVVGLVCQSDDVIPSPSLIQLTPGVNMKNSEDSLGQKYQNPSDVILTKGADIAVVGRGIVQDDNPAEAAKLYKEWLWNTYIERVSNS</sequence>
<reference evidence="19" key="2">
    <citation type="submission" date="2025-04" db="UniProtKB">
        <authorList>
            <consortium name="RefSeq"/>
        </authorList>
    </citation>
    <scope>IDENTIFICATION</scope>
    <source>
        <tissue evidence="19">Whole body</tissue>
    </source>
</reference>
<evidence type="ECO:0000256" key="13">
    <source>
        <dbReference type="ARBA" id="ARBA00023268"/>
    </source>
</evidence>
<dbReference type="Gene3D" id="3.20.20.70">
    <property type="entry name" value="Aldolase class I"/>
    <property type="match status" value="1"/>
</dbReference>
<dbReference type="GO" id="GO:0004590">
    <property type="term" value="F:orotidine-5'-phosphate decarboxylase activity"/>
    <property type="evidence" value="ECO:0007669"/>
    <property type="project" value="UniProtKB-EC"/>
</dbReference>
<dbReference type="SMART" id="SM00934">
    <property type="entry name" value="OMPdecase"/>
    <property type="match status" value="1"/>
</dbReference>
<dbReference type="GO" id="GO:0006207">
    <property type="term" value="P:'de novo' pyrimidine nucleobase biosynthetic process"/>
    <property type="evidence" value="ECO:0007669"/>
    <property type="project" value="InterPro"/>
</dbReference>
<comment type="pathway">
    <text evidence="2">Pyrimidine metabolism; UMP biosynthesis via de novo pathway; UMP from orotate: step 1/2.</text>
</comment>
<evidence type="ECO:0000259" key="16">
    <source>
        <dbReference type="SMART" id="SM00934"/>
    </source>
</evidence>
<keyword evidence="9" id="KW-0808">Transferase</keyword>
<evidence type="ECO:0000256" key="8">
    <source>
        <dbReference type="ARBA" id="ARBA00022676"/>
    </source>
</evidence>
<evidence type="ECO:0000256" key="7">
    <source>
        <dbReference type="ARBA" id="ARBA00015047"/>
    </source>
</evidence>
<dbReference type="CDD" id="cd04725">
    <property type="entry name" value="OMP_decarboxylase_like"/>
    <property type="match status" value="1"/>
</dbReference>
<keyword evidence="13" id="KW-0511">Multifunctional enzyme</keyword>
<evidence type="ECO:0000256" key="10">
    <source>
        <dbReference type="ARBA" id="ARBA00022793"/>
    </source>
</evidence>
<feature type="binding site" evidence="15">
    <location>
        <position position="370"/>
    </location>
    <ligand>
        <name>substrate</name>
    </ligand>
</feature>
<dbReference type="GO" id="GO:0004588">
    <property type="term" value="F:orotate phosphoribosyltransferase activity"/>
    <property type="evidence" value="ECO:0007669"/>
    <property type="project" value="UniProtKB-EC"/>
</dbReference>
<dbReference type="PANTHER" id="PTHR19278:SF9">
    <property type="entry name" value="URIDINE 5'-MONOPHOSPHATE SYNTHASE"/>
    <property type="match status" value="1"/>
</dbReference>
<feature type="active site" description="For OMPdecase activity" evidence="14">
    <location>
        <position position="311"/>
    </location>
</feature>
<evidence type="ECO:0000256" key="3">
    <source>
        <dbReference type="ARBA" id="ARBA00006221"/>
    </source>
</evidence>
<dbReference type="HAMAP" id="MF_01208">
    <property type="entry name" value="PyrE"/>
    <property type="match status" value="1"/>
</dbReference>
<evidence type="ECO:0000256" key="14">
    <source>
        <dbReference type="PIRSR" id="PIRSR614732-1"/>
    </source>
</evidence>
<feature type="active site" description="For OMPdecase activity" evidence="14">
    <location>
        <position position="314"/>
    </location>
</feature>
<feature type="binding site" evidence="15">
    <location>
        <position position="449"/>
    </location>
    <ligand>
        <name>substrate</name>
    </ligand>
</feature>
<dbReference type="NCBIfam" id="TIGR01740">
    <property type="entry name" value="pyrF"/>
    <property type="match status" value="1"/>
</dbReference>
<gene>
    <name evidence="17" type="primary">r-l</name>
    <name evidence="19" type="synonym">LOC112683010</name>
    <name evidence="17" type="ORF">g.154637</name>
</gene>